<comment type="caution">
    <text evidence="1">The sequence shown here is derived from an EMBL/GenBank/DDBJ whole genome shotgun (WGS) entry which is preliminary data.</text>
</comment>
<gene>
    <name evidence="1" type="ORF">C7B46_20655</name>
</gene>
<accession>A0A2T2WT33</accession>
<dbReference type="Proteomes" id="UP000242972">
    <property type="component" value="Unassembled WGS sequence"/>
</dbReference>
<name>A0A2T2WT33_9FIRM</name>
<evidence type="ECO:0000313" key="1">
    <source>
        <dbReference type="EMBL" id="PSR25397.1"/>
    </source>
</evidence>
<organism evidence="1 2">
    <name type="scientific">Sulfobacillus benefaciens</name>
    <dbReference type="NCBI Taxonomy" id="453960"/>
    <lineage>
        <taxon>Bacteria</taxon>
        <taxon>Bacillati</taxon>
        <taxon>Bacillota</taxon>
        <taxon>Clostridia</taxon>
        <taxon>Eubacteriales</taxon>
        <taxon>Clostridiales Family XVII. Incertae Sedis</taxon>
        <taxon>Sulfobacillus</taxon>
    </lineage>
</organism>
<evidence type="ECO:0000313" key="2">
    <source>
        <dbReference type="Proteomes" id="UP000242972"/>
    </source>
</evidence>
<reference evidence="1 2" key="1">
    <citation type="journal article" date="2014" name="BMC Genomics">
        <title>Comparison of environmental and isolate Sulfobacillus genomes reveals diverse carbon, sulfur, nitrogen, and hydrogen metabolisms.</title>
        <authorList>
            <person name="Justice N.B."/>
            <person name="Norman A."/>
            <person name="Brown C.T."/>
            <person name="Singh A."/>
            <person name="Thomas B.C."/>
            <person name="Banfield J.F."/>
        </authorList>
    </citation>
    <scope>NUCLEOTIDE SEQUENCE [LARGE SCALE GENOMIC DNA]</scope>
    <source>
        <strain evidence="1">AMDSBA4</strain>
    </source>
</reference>
<proteinExistence type="predicted"/>
<dbReference type="AlphaFoldDB" id="A0A2T2WT33"/>
<dbReference type="EMBL" id="PXYW01000152">
    <property type="protein sequence ID" value="PSR25397.1"/>
    <property type="molecule type" value="Genomic_DNA"/>
</dbReference>
<sequence length="63" mass="6987">MEVIGAVNVLTRGLIALQDVVVSVMGLVKSWMIFTNIRLFSHRVIGYCVLEQGGRRLSWGSPL</sequence>
<protein>
    <submittedName>
        <fullName evidence="1">Uncharacterized protein</fullName>
    </submittedName>
</protein>